<dbReference type="GO" id="GO:0006950">
    <property type="term" value="P:response to stress"/>
    <property type="evidence" value="ECO:0007669"/>
    <property type="project" value="UniProtKB-ARBA"/>
</dbReference>
<evidence type="ECO:0000313" key="5">
    <source>
        <dbReference type="Proteomes" id="UP000516437"/>
    </source>
</evidence>
<dbReference type="GO" id="GO:0005634">
    <property type="term" value="C:nucleus"/>
    <property type="evidence" value="ECO:0007669"/>
    <property type="project" value="UniProtKB-SubCell"/>
</dbReference>
<sequence length="191" mass="20504">MGEHANSTFGYPSLKEIGANRAWHENWVGMEGGDDIGDVDTTSLGSSRDSENTVESSCSSDLLEDASSTSYTSTSSSSASLQNGPLYELSELLVHLPMKRGLSKYYHGESQSFTSLACVKSLEDLAKKTPQRRKMKSCKSYGGGLDGHRSGTPPKAVISKKASRGSFLSSLSKRSSFVGGSRPSFAVQRIF</sequence>
<organism evidence="4 5">
    <name type="scientific">Morella rubra</name>
    <name type="common">Chinese bayberry</name>
    <dbReference type="NCBI Taxonomy" id="262757"/>
    <lineage>
        <taxon>Eukaryota</taxon>
        <taxon>Viridiplantae</taxon>
        <taxon>Streptophyta</taxon>
        <taxon>Embryophyta</taxon>
        <taxon>Tracheophyta</taxon>
        <taxon>Spermatophyta</taxon>
        <taxon>Magnoliopsida</taxon>
        <taxon>eudicotyledons</taxon>
        <taxon>Gunneridae</taxon>
        <taxon>Pentapetalae</taxon>
        <taxon>rosids</taxon>
        <taxon>fabids</taxon>
        <taxon>Fagales</taxon>
        <taxon>Myricaceae</taxon>
        <taxon>Morella</taxon>
    </lineage>
</organism>
<dbReference type="EMBL" id="RXIC02000024">
    <property type="protein sequence ID" value="KAB1209202.1"/>
    <property type="molecule type" value="Genomic_DNA"/>
</dbReference>
<proteinExistence type="predicted"/>
<evidence type="ECO:0000256" key="1">
    <source>
        <dbReference type="ARBA" id="ARBA00004123"/>
    </source>
</evidence>
<reference evidence="4 5" key="1">
    <citation type="journal article" date="2019" name="Plant Biotechnol. J.">
        <title>The red bayberry genome and genetic basis of sex determination.</title>
        <authorList>
            <person name="Jia H.M."/>
            <person name="Jia H.J."/>
            <person name="Cai Q.L."/>
            <person name="Wang Y."/>
            <person name="Zhao H.B."/>
            <person name="Yang W.F."/>
            <person name="Wang G.Y."/>
            <person name="Li Y.H."/>
            <person name="Zhan D.L."/>
            <person name="Shen Y.T."/>
            <person name="Niu Q.F."/>
            <person name="Chang L."/>
            <person name="Qiu J."/>
            <person name="Zhao L."/>
            <person name="Xie H.B."/>
            <person name="Fu W.Y."/>
            <person name="Jin J."/>
            <person name="Li X.W."/>
            <person name="Jiao Y."/>
            <person name="Zhou C.C."/>
            <person name="Tu T."/>
            <person name="Chai C.Y."/>
            <person name="Gao J.L."/>
            <person name="Fan L.J."/>
            <person name="van de Weg E."/>
            <person name="Wang J.Y."/>
            <person name="Gao Z.S."/>
        </authorList>
    </citation>
    <scope>NUCLEOTIDE SEQUENCE [LARGE SCALE GENOMIC DNA]</scope>
    <source>
        <tissue evidence="4">Leaves</tissue>
    </source>
</reference>
<evidence type="ECO:0008006" key="6">
    <source>
        <dbReference type="Google" id="ProtNLM"/>
    </source>
</evidence>
<feature type="compositionally biased region" description="Polar residues" evidence="3">
    <location>
        <begin position="40"/>
        <end position="60"/>
    </location>
</feature>
<comment type="subcellular location">
    <subcellularLocation>
        <location evidence="1">Nucleus</location>
    </subcellularLocation>
</comment>
<name>A0A6A1V8L7_9ROSI</name>
<gene>
    <name evidence="4" type="ORF">CJ030_MR6G000254</name>
</gene>
<accession>A0A6A1V8L7</accession>
<evidence type="ECO:0000313" key="4">
    <source>
        <dbReference type="EMBL" id="KAB1209202.1"/>
    </source>
</evidence>
<dbReference type="Proteomes" id="UP000516437">
    <property type="component" value="Chromosome 6"/>
</dbReference>
<evidence type="ECO:0000256" key="2">
    <source>
        <dbReference type="ARBA" id="ARBA00023242"/>
    </source>
</evidence>
<comment type="caution">
    <text evidence="4">The sequence shown here is derived from an EMBL/GenBank/DDBJ whole genome shotgun (WGS) entry which is preliminary data.</text>
</comment>
<dbReference type="PANTHER" id="PTHR33172">
    <property type="entry name" value="OS08G0516900 PROTEIN"/>
    <property type="match status" value="1"/>
</dbReference>
<protein>
    <recommendedName>
        <fullName evidence="6">Oxidative stress 3</fullName>
    </recommendedName>
</protein>
<dbReference type="InterPro" id="IPR051992">
    <property type="entry name" value="OxStress_Response_Reg"/>
</dbReference>
<dbReference type="OrthoDB" id="694201at2759"/>
<evidence type="ECO:0000256" key="3">
    <source>
        <dbReference type="SAM" id="MobiDB-lite"/>
    </source>
</evidence>
<feature type="region of interest" description="Disordered" evidence="3">
    <location>
        <begin position="33"/>
        <end position="62"/>
    </location>
</feature>
<dbReference type="AlphaFoldDB" id="A0A6A1V8L7"/>
<feature type="region of interest" description="Disordered" evidence="3">
    <location>
        <begin position="131"/>
        <end position="157"/>
    </location>
</feature>
<dbReference type="PANTHER" id="PTHR33172:SF103">
    <property type="entry name" value="PROTEIN OXIDATIVE STRESS 3"/>
    <property type="match status" value="1"/>
</dbReference>
<keyword evidence="2" id="KW-0539">Nucleus</keyword>
<keyword evidence="5" id="KW-1185">Reference proteome</keyword>